<dbReference type="EMBL" id="JACHNZ010000033">
    <property type="protein sequence ID" value="MBB4633058.1"/>
    <property type="molecule type" value="Genomic_DNA"/>
</dbReference>
<dbReference type="Proteomes" id="UP000566324">
    <property type="component" value="Unassembled WGS sequence"/>
</dbReference>
<protein>
    <submittedName>
        <fullName evidence="2">Putative repeat protein (TIGR03806 family)</fullName>
    </submittedName>
</protein>
<reference evidence="2 3" key="1">
    <citation type="submission" date="2020-08" db="EMBL/GenBank/DDBJ databases">
        <title>Genomic Encyclopedia of Type Strains, Phase IV (KMG-IV): sequencing the most valuable type-strain genomes for metagenomic binning, comparative biology and taxonomic classification.</title>
        <authorList>
            <person name="Goeker M."/>
        </authorList>
    </citation>
    <scope>NUCLEOTIDE SEQUENCE [LARGE SCALE GENOMIC DNA]</scope>
    <source>
        <strain evidence="2 3">DSM 17328</strain>
    </source>
</reference>
<name>A0A7W7B307_9SPHN</name>
<comment type="caution">
    <text evidence="2">The sequence shown here is derived from an EMBL/GenBank/DDBJ whole genome shotgun (WGS) entry which is preliminary data.</text>
</comment>
<feature type="signal peptide" evidence="1">
    <location>
        <begin position="1"/>
        <end position="17"/>
    </location>
</feature>
<organism evidence="2 3">
    <name type="scientific">Sphingosinicella soli</name>
    <dbReference type="NCBI Taxonomy" id="333708"/>
    <lineage>
        <taxon>Bacteria</taxon>
        <taxon>Pseudomonadati</taxon>
        <taxon>Pseudomonadota</taxon>
        <taxon>Alphaproteobacteria</taxon>
        <taxon>Sphingomonadales</taxon>
        <taxon>Sphingosinicellaceae</taxon>
        <taxon>Sphingosinicella</taxon>
    </lineage>
</organism>
<evidence type="ECO:0000313" key="3">
    <source>
        <dbReference type="Proteomes" id="UP000566324"/>
    </source>
</evidence>
<dbReference type="NCBIfam" id="TIGR03806">
    <property type="entry name" value="chp_HNE_0200"/>
    <property type="match status" value="1"/>
</dbReference>
<proteinExistence type="predicted"/>
<keyword evidence="3" id="KW-1185">Reference proteome</keyword>
<dbReference type="AlphaFoldDB" id="A0A7W7B307"/>
<sequence length="338" mass="35595">MLRAAALLAAALLVASAAPPTVNDAVLAGAAAPATLAETGLFLDSGATRPNARVVPYGLATPLFSDHAEKARFLYVPAGKAARYDGEGLLDIPVGSVLIKHFGFARADGSFDLIETRLLVHQADGWKAWPYVWNADDSAATLKRAGARVAVKGHDGAGKPVALDWQVPNVNQCKGCHATGSALVPIGPKARNLNHDFEGENNLTRLTRLGLLTGVPENTPRLPDWRDASESLERRARAYLDVNCGHCHTPDGPASNSGLFLTWETASGAHIGIGKGPVAAGRGSGGRMVSIDPGHPDRSILVYRMASTEPGVMMPELGRTQPDDAGTALVRDWIAAMR</sequence>
<dbReference type="InterPro" id="IPR022269">
    <property type="entry name" value="SO_2930-like_C"/>
</dbReference>
<accession>A0A7W7B307</accession>
<evidence type="ECO:0000313" key="2">
    <source>
        <dbReference type="EMBL" id="MBB4633058.1"/>
    </source>
</evidence>
<evidence type="ECO:0000256" key="1">
    <source>
        <dbReference type="SAM" id="SignalP"/>
    </source>
</evidence>
<feature type="chain" id="PRO_5031139052" evidence="1">
    <location>
        <begin position="18"/>
        <end position="338"/>
    </location>
</feature>
<dbReference type="RefSeq" id="WP_184070319.1">
    <property type="nucleotide sequence ID" value="NZ_JACHNZ010000033.1"/>
</dbReference>
<gene>
    <name evidence="2" type="ORF">GGQ98_002687</name>
</gene>
<keyword evidence="1" id="KW-0732">Signal</keyword>